<feature type="compositionally biased region" description="Low complexity" evidence="1">
    <location>
        <begin position="470"/>
        <end position="482"/>
    </location>
</feature>
<feature type="compositionally biased region" description="Polar residues" evidence="1">
    <location>
        <begin position="156"/>
        <end position="168"/>
    </location>
</feature>
<feature type="compositionally biased region" description="Polar residues" evidence="1">
    <location>
        <begin position="413"/>
        <end position="434"/>
    </location>
</feature>
<accession>A0A225AU45</accession>
<feature type="compositionally biased region" description="Polar residues" evidence="1">
    <location>
        <begin position="672"/>
        <end position="681"/>
    </location>
</feature>
<feature type="region of interest" description="Disordered" evidence="1">
    <location>
        <begin position="980"/>
        <end position="1004"/>
    </location>
</feature>
<feature type="region of interest" description="Disordered" evidence="1">
    <location>
        <begin position="597"/>
        <end position="624"/>
    </location>
</feature>
<feature type="region of interest" description="Disordered" evidence="1">
    <location>
        <begin position="931"/>
        <end position="950"/>
    </location>
</feature>
<feature type="region of interest" description="Disordered" evidence="1">
    <location>
        <begin position="55"/>
        <end position="221"/>
    </location>
</feature>
<dbReference type="RefSeq" id="XP_020119240.1">
    <property type="nucleotide sequence ID" value="XM_020268087.1"/>
</dbReference>
<proteinExistence type="predicted"/>
<dbReference type="EMBL" id="LFMY01000008">
    <property type="protein sequence ID" value="OKL59119.1"/>
    <property type="molecule type" value="Genomic_DNA"/>
</dbReference>
<dbReference type="OrthoDB" id="5346713at2759"/>
<feature type="compositionally biased region" description="Low complexity" evidence="1">
    <location>
        <begin position="106"/>
        <end position="151"/>
    </location>
</feature>
<feature type="compositionally biased region" description="Polar residues" evidence="1">
    <location>
        <begin position="57"/>
        <end position="73"/>
    </location>
</feature>
<dbReference type="AlphaFoldDB" id="A0A225AU45"/>
<evidence type="ECO:0000313" key="3">
    <source>
        <dbReference type="Proteomes" id="UP000214365"/>
    </source>
</evidence>
<organism evidence="2 3">
    <name type="scientific">Talaromyces atroroseus</name>
    <dbReference type="NCBI Taxonomy" id="1441469"/>
    <lineage>
        <taxon>Eukaryota</taxon>
        <taxon>Fungi</taxon>
        <taxon>Dikarya</taxon>
        <taxon>Ascomycota</taxon>
        <taxon>Pezizomycotina</taxon>
        <taxon>Eurotiomycetes</taxon>
        <taxon>Eurotiomycetidae</taxon>
        <taxon>Eurotiales</taxon>
        <taxon>Trichocomaceae</taxon>
        <taxon>Talaromyces</taxon>
        <taxon>Talaromyces sect. Trachyspermi</taxon>
    </lineage>
</organism>
<comment type="caution">
    <text evidence="2">The sequence shown here is derived from an EMBL/GenBank/DDBJ whole genome shotgun (WGS) entry which is preliminary data.</text>
</comment>
<feature type="compositionally biased region" description="Polar residues" evidence="1">
    <location>
        <begin position="325"/>
        <end position="339"/>
    </location>
</feature>
<dbReference type="Proteomes" id="UP000214365">
    <property type="component" value="Unassembled WGS sequence"/>
</dbReference>
<feature type="compositionally biased region" description="Polar residues" evidence="1">
    <location>
        <begin position="304"/>
        <end position="315"/>
    </location>
</feature>
<feature type="compositionally biased region" description="Polar residues" evidence="1">
    <location>
        <begin position="610"/>
        <end position="620"/>
    </location>
</feature>
<feature type="region of interest" description="Disordered" evidence="1">
    <location>
        <begin position="704"/>
        <end position="759"/>
    </location>
</feature>
<feature type="region of interest" description="Disordered" evidence="1">
    <location>
        <begin position="660"/>
        <end position="681"/>
    </location>
</feature>
<sequence>MEHISTLCAVSTVGIAATGFSLARREQQNWSQSISSSRHSTLPHIIPTETVNLKPFHSQTKFEGSPTERTQSEVGIPDSKPNLVISQRRRERRRRQTYANPPSKLSAGEASAQESSANSGRPSSSWLRRISIISSTNTSSSTPSPTTTSPPVNRPYAQTSSRRNSINRAPNKLIKRSASQHSIKQPEDVPRRPRSNTFGLRRPATSHQRSSKVDHRASISQDLDLSVPPKFLESLLAKENDRSDLGSNSWKPFFASAYDKRRKESTSNAIVTIKPNRPPNSGYYPDYPTLMLSSSIQIPVNGNMATNHNSSQPTNVIPFRDPFSQHINANNANHITTSNPKDKRRPIRSSSISDLSGSNRKTRRGSIKGDNKSPTAASRFYSKDRIVSNPFPRTSGTGKAGSPRLRRKRNFTESDTFNRPQTAPNAPHLYSQSPYADAPFSRSLGFPVDSLKLTDSSIRYRTESYDNKASPTSFPSTGTSPPIVRYSRNQRLSGATSDWASTLIGSDDTRVFTSADEDDQSDSVFDSFRTRMSSGSHPGRRGPHIETIFNDLSDGDLKKGVPVTVDDLGFENLRLSQFTPGSSLSDVNSMSTPLALSEAKDADATPTPPTRNTQKTSLYSSPVKPVDHRIRESVFSTSDDAMMDDGGIDLDASFEEGLTVTRPRHNHDAFTPSLTRQSSGIGTRASVFDWSERDPQAHEIRPSTVHGKQVIGPRSTRRATRKVPSAIHLRSQSVPVSRDGPTPSDSRQPSAKFGTWGLGQKGVSEDWDGDFDFGDDDLEIGENTSSMHTMKVPQAIMETQASVHGQYGHVQELTLLVEELKRLRAQGNTLHLIHGASGGLWKEAEGIVNLATFEDDENSWQVPGSPSSCGSFDDFDTSPSPPQKAWKYNNDNDTKRPPLTFWSDMDHNSKLSGNKDPSAKAKSVLETIYQQRGSSDTQSYENASHPQQKLPFDTQSLKELVTRAGVVTRALKDVIRRAEGVTTTDEPAIPSDPPFSRIFAQSSS</sequence>
<reference evidence="2 3" key="1">
    <citation type="submission" date="2015-06" db="EMBL/GenBank/DDBJ databases">
        <title>Talaromyces atroroseus IBT 11181 draft genome.</title>
        <authorList>
            <person name="Rasmussen K.B."/>
            <person name="Rasmussen S."/>
            <person name="Petersen B."/>
            <person name="Sicheritz-Ponten T."/>
            <person name="Mortensen U.H."/>
            <person name="Thrane U."/>
        </authorList>
    </citation>
    <scope>NUCLEOTIDE SEQUENCE [LARGE SCALE GENOMIC DNA]</scope>
    <source>
        <strain evidence="2 3">IBT 11181</strain>
    </source>
</reference>
<feature type="compositionally biased region" description="Basic residues" evidence="1">
    <location>
        <begin position="87"/>
        <end position="96"/>
    </location>
</feature>
<feature type="compositionally biased region" description="Polar residues" evidence="1">
    <location>
        <begin position="859"/>
        <end position="870"/>
    </location>
</feature>
<name>A0A225AU45_TALAT</name>
<evidence type="ECO:0000256" key="1">
    <source>
        <dbReference type="SAM" id="MobiDB-lite"/>
    </source>
</evidence>
<feature type="region of interest" description="Disordered" evidence="1">
    <location>
        <begin position="464"/>
        <end position="483"/>
    </location>
</feature>
<dbReference type="Pfam" id="PF20162">
    <property type="entry name" value="Etd1"/>
    <property type="match status" value="1"/>
</dbReference>
<gene>
    <name evidence="2" type="ORF">UA08_05779</name>
</gene>
<evidence type="ECO:0000313" key="2">
    <source>
        <dbReference type="EMBL" id="OKL59119.1"/>
    </source>
</evidence>
<dbReference type="GO" id="GO:1902412">
    <property type="term" value="P:regulation of mitotic cytokinesis"/>
    <property type="evidence" value="ECO:0007669"/>
    <property type="project" value="InterPro"/>
</dbReference>
<keyword evidence="3" id="KW-1185">Reference proteome</keyword>
<dbReference type="GO" id="GO:0005096">
    <property type="term" value="F:GTPase activator activity"/>
    <property type="evidence" value="ECO:0007669"/>
    <property type="project" value="InterPro"/>
</dbReference>
<dbReference type="InterPro" id="IPR045342">
    <property type="entry name" value="Etd1"/>
</dbReference>
<protein>
    <submittedName>
        <fullName evidence="2">Uncharacterized protein</fullName>
    </submittedName>
</protein>
<feature type="region of interest" description="Disordered" evidence="1">
    <location>
        <begin position="857"/>
        <end position="921"/>
    </location>
</feature>
<dbReference type="GeneID" id="31005535"/>
<feature type="region of interest" description="Disordered" evidence="1">
    <location>
        <begin position="304"/>
        <end position="434"/>
    </location>
</feature>